<dbReference type="PANTHER" id="PTHR37984:SF5">
    <property type="entry name" value="PROTEIN NYNRIN-LIKE"/>
    <property type="match status" value="1"/>
</dbReference>
<evidence type="ECO:0008006" key="4">
    <source>
        <dbReference type="Google" id="ProtNLM"/>
    </source>
</evidence>
<gene>
    <name evidence="2" type="ORF">PARMNEM_LOCUS22122</name>
</gene>
<dbReference type="GO" id="GO:0071897">
    <property type="term" value="P:DNA biosynthetic process"/>
    <property type="evidence" value="ECO:0007669"/>
    <property type="project" value="UniProtKB-ARBA"/>
</dbReference>
<feature type="compositionally biased region" description="Polar residues" evidence="1">
    <location>
        <begin position="147"/>
        <end position="165"/>
    </location>
</feature>
<dbReference type="Gene3D" id="3.30.70.270">
    <property type="match status" value="1"/>
</dbReference>
<dbReference type="InterPro" id="IPR043128">
    <property type="entry name" value="Rev_trsase/Diguanyl_cyclase"/>
</dbReference>
<organism evidence="2 3">
    <name type="scientific">Parnassius mnemosyne</name>
    <name type="common">clouded apollo</name>
    <dbReference type="NCBI Taxonomy" id="213953"/>
    <lineage>
        <taxon>Eukaryota</taxon>
        <taxon>Metazoa</taxon>
        <taxon>Ecdysozoa</taxon>
        <taxon>Arthropoda</taxon>
        <taxon>Hexapoda</taxon>
        <taxon>Insecta</taxon>
        <taxon>Pterygota</taxon>
        <taxon>Neoptera</taxon>
        <taxon>Endopterygota</taxon>
        <taxon>Lepidoptera</taxon>
        <taxon>Glossata</taxon>
        <taxon>Ditrysia</taxon>
        <taxon>Papilionoidea</taxon>
        <taxon>Papilionidae</taxon>
        <taxon>Parnassiinae</taxon>
        <taxon>Parnassini</taxon>
        <taxon>Parnassius</taxon>
        <taxon>Driopa</taxon>
    </lineage>
</organism>
<dbReference type="PANTHER" id="PTHR37984">
    <property type="entry name" value="PROTEIN CBG26694"/>
    <property type="match status" value="1"/>
</dbReference>
<dbReference type="SUPFAM" id="SSF56672">
    <property type="entry name" value="DNA/RNA polymerases"/>
    <property type="match status" value="1"/>
</dbReference>
<name>A0AAV1MB18_9NEOP</name>
<reference evidence="2 3" key="1">
    <citation type="submission" date="2023-11" db="EMBL/GenBank/DDBJ databases">
        <authorList>
            <person name="Hedman E."/>
            <person name="Englund M."/>
            <person name="Stromberg M."/>
            <person name="Nyberg Akerstrom W."/>
            <person name="Nylinder S."/>
            <person name="Jareborg N."/>
            <person name="Kallberg Y."/>
            <person name="Kronander E."/>
        </authorList>
    </citation>
    <scope>NUCLEOTIDE SEQUENCE [LARGE SCALE GENOMIC DNA]</scope>
</reference>
<dbReference type="EMBL" id="CAVLGL010000159">
    <property type="protein sequence ID" value="CAK1603817.1"/>
    <property type="molecule type" value="Genomic_DNA"/>
</dbReference>
<dbReference type="Proteomes" id="UP001314205">
    <property type="component" value="Unassembled WGS sequence"/>
</dbReference>
<keyword evidence="3" id="KW-1185">Reference proteome</keyword>
<evidence type="ECO:0000313" key="2">
    <source>
        <dbReference type="EMBL" id="CAK1603817.1"/>
    </source>
</evidence>
<comment type="caution">
    <text evidence="2">The sequence shown here is derived from an EMBL/GenBank/DDBJ whole genome shotgun (WGS) entry which is preliminary data.</text>
</comment>
<feature type="region of interest" description="Disordered" evidence="1">
    <location>
        <begin position="121"/>
        <end position="186"/>
    </location>
</feature>
<dbReference type="InterPro" id="IPR043502">
    <property type="entry name" value="DNA/RNA_pol_sf"/>
</dbReference>
<sequence length="186" mass="20606">MHERVDAELNAMLPAGVIEPVDSSDWASPLVLLNKPDGSLRICAGYKVTLNRVLLADKFPVLKNEDLLANLSGCTWFSINGIVYHRHADQLRHAFNVAFDDTPIHSEKCRHSSFNPFLDAMSRQNDKPGGVSEQSTGSMEEGAGVQLGTTTSDINNTIQPQSCTPGRTRRYPLRNSKPPIRFPEFD</sequence>
<dbReference type="AlphaFoldDB" id="A0AAV1MB18"/>
<evidence type="ECO:0000313" key="3">
    <source>
        <dbReference type="Proteomes" id="UP001314205"/>
    </source>
</evidence>
<dbReference type="Gene3D" id="3.10.10.10">
    <property type="entry name" value="HIV Type 1 Reverse Transcriptase, subunit A, domain 1"/>
    <property type="match status" value="1"/>
</dbReference>
<evidence type="ECO:0000256" key="1">
    <source>
        <dbReference type="SAM" id="MobiDB-lite"/>
    </source>
</evidence>
<dbReference type="InterPro" id="IPR050951">
    <property type="entry name" value="Retrovirus_Pol_polyprotein"/>
</dbReference>
<protein>
    <recommendedName>
        <fullName evidence="4">Reverse transcriptase</fullName>
    </recommendedName>
</protein>
<proteinExistence type="predicted"/>
<accession>A0AAV1MB18</accession>